<evidence type="ECO:0000256" key="1">
    <source>
        <dbReference type="SAM" id="Phobius"/>
    </source>
</evidence>
<gene>
    <name evidence="2" type="ORF">PCOR1329_LOCUS54253</name>
</gene>
<keyword evidence="1" id="KW-1133">Transmembrane helix</keyword>
<name>A0ABN9V5A0_9DINO</name>
<reference evidence="2" key="1">
    <citation type="submission" date="2023-10" db="EMBL/GenBank/DDBJ databases">
        <authorList>
            <person name="Chen Y."/>
            <person name="Shah S."/>
            <person name="Dougan E. K."/>
            <person name="Thang M."/>
            <person name="Chan C."/>
        </authorList>
    </citation>
    <scope>NUCLEOTIDE SEQUENCE [LARGE SCALE GENOMIC DNA]</scope>
</reference>
<evidence type="ECO:0000313" key="2">
    <source>
        <dbReference type="EMBL" id="CAK0867269.1"/>
    </source>
</evidence>
<evidence type="ECO:0000313" key="3">
    <source>
        <dbReference type="Proteomes" id="UP001189429"/>
    </source>
</evidence>
<evidence type="ECO:0008006" key="4">
    <source>
        <dbReference type="Google" id="ProtNLM"/>
    </source>
</evidence>
<accession>A0ABN9V5A0</accession>
<dbReference type="Proteomes" id="UP001189429">
    <property type="component" value="Unassembled WGS sequence"/>
</dbReference>
<keyword evidence="1" id="KW-0812">Transmembrane</keyword>
<comment type="caution">
    <text evidence="2">The sequence shown here is derived from an EMBL/GenBank/DDBJ whole genome shotgun (WGS) entry which is preliminary data.</text>
</comment>
<protein>
    <recommendedName>
        <fullName evidence="4">Secreted protein</fullName>
    </recommendedName>
</protein>
<organism evidence="2 3">
    <name type="scientific">Prorocentrum cordatum</name>
    <dbReference type="NCBI Taxonomy" id="2364126"/>
    <lineage>
        <taxon>Eukaryota</taxon>
        <taxon>Sar</taxon>
        <taxon>Alveolata</taxon>
        <taxon>Dinophyceae</taxon>
        <taxon>Prorocentrales</taxon>
        <taxon>Prorocentraceae</taxon>
        <taxon>Prorocentrum</taxon>
    </lineage>
</organism>
<proteinExistence type="predicted"/>
<dbReference type="EMBL" id="CAUYUJ010016626">
    <property type="protein sequence ID" value="CAK0867269.1"/>
    <property type="molecule type" value="Genomic_DNA"/>
</dbReference>
<feature type="transmembrane region" description="Helical" evidence="1">
    <location>
        <begin position="12"/>
        <end position="33"/>
    </location>
</feature>
<keyword evidence="3" id="KW-1185">Reference proteome</keyword>
<sequence>MQQVMEARTAPRYIVVVLAYASTLFARIVNLILPLACPCAHILQGSSEKTSWLGTPTTTTSMSPRCASSTERHGACWPQVYDASPRTKKQALLHGNTALLVNRKRD</sequence>
<keyword evidence="1" id="KW-0472">Membrane</keyword>